<organism evidence="1 2">
    <name type="scientific">Marivivens niveibacter</name>
    <dbReference type="NCBI Taxonomy" id="1930667"/>
    <lineage>
        <taxon>Bacteria</taxon>
        <taxon>Pseudomonadati</taxon>
        <taxon>Pseudomonadota</taxon>
        <taxon>Alphaproteobacteria</taxon>
        <taxon>Rhodobacterales</taxon>
        <taxon>Paracoccaceae</taxon>
        <taxon>Marivivens group</taxon>
        <taxon>Marivivens</taxon>
    </lineage>
</organism>
<gene>
    <name evidence="1" type="ORF">BVC71_11320</name>
</gene>
<protein>
    <submittedName>
        <fullName evidence="1">Uncharacterized protein</fullName>
    </submittedName>
</protein>
<keyword evidence="2" id="KW-1185">Reference proteome</keyword>
<dbReference type="Proteomes" id="UP000194664">
    <property type="component" value="Unassembled WGS sequence"/>
</dbReference>
<comment type="caution">
    <text evidence="1">The sequence shown here is derived from an EMBL/GenBank/DDBJ whole genome shotgun (WGS) entry which is preliminary data.</text>
</comment>
<evidence type="ECO:0000313" key="1">
    <source>
        <dbReference type="EMBL" id="OUD09279.1"/>
    </source>
</evidence>
<name>A0A251WXR6_9RHOB</name>
<reference evidence="1 2" key="1">
    <citation type="submission" date="2016-12" db="EMBL/GenBank/DDBJ databases">
        <title>The draft genome sequence of HSLHS2.</title>
        <authorList>
            <person name="Hu D."/>
            <person name="Wang L."/>
            <person name="Shao Z."/>
        </authorList>
    </citation>
    <scope>NUCLEOTIDE SEQUENCE [LARGE SCALE GENOMIC DNA]</scope>
    <source>
        <strain evidence="1">MCCC 1A06712</strain>
    </source>
</reference>
<accession>A0A251WXR6</accession>
<proteinExistence type="predicted"/>
<sequence length="67" mass="7445">MGGLIYLRNCTFRYVNVSVSAPAKSVIWSVLFQLISVKLRAVTFPDGIFRPIFPASCLLESAVIVIR</sequence>
<evidence type="ECO:0000313" key="2">
    <source>
        <dbReference type="Proteomes" id="UP000194664"/>
    </source>
</evidence>
<dbReference type="EMBL" id="MSPP01000003">
    <property type="protein sequence ID" value="OUD09279.1"/>
    <property type="molecule type" value="Genomic_DNA"/>
</dbReference>
<dbReference type="AlphaFoldDB" id="A0A251WXR6"/>